<feature type="region of interest" description="Disordered" evidence="1">
    <location>
        <begin position="1"/>
        <end position="49"/>
    </location>
</feature>
<name>A0ABP6WF44_9ACTN</name>
<organism evidence="2 3">
    <name type="scientific">Kribbella ginsengisoli</name>
    <dbReference type="NCBI Taxonomy" id="363865"/>
    <lineage>
        <taxon>Bacteria</taxon>
        <taxon>Bacillati</taxon>
        <taxon>Actinomycetota</taxon>
        <taxon>Actinomycetes</taxon>
        <taxon>Propionibacteriales</taxon>
        <taxon>Kribbellaceae</taxon>
        <taxon>Kribbella</taxon>
    </lineage>
</organism>
<protein>
    <submittedName>
        <fullName evidence="2">Uncharacterized protein</fullName>
    </submittedName>
</protein>
<dbReference type="EMBL" id="BAABAA010000002">
    <property type="protein sequence ID" value="GAA3549206.1"/>
    <property type="molecule type" value="Genomic_DNA"/>
</dbReference>
<evidence type="ECO:0000313" key="3">
    <source>
        <dbReference type="Proteomes" id="UP001501222"/>
    </source>
</evidence>
<gene>
    <name evidence="2" type="ORF">GCM10022235_16040</name>
</gene>
<feature type="compositionally biased region" description="Polar residues" evidence="1">
    <location>
        <begin position="7"/>
        <end position="22"/>
    </location>
</feature>
<reference evidence="3" key="1">
    <citation type="journal article" date="2019" name="Int. J. Syst. Evol. Microbiol.">
        <title>The Global Catalogue of Microorganisms (GCM) 10K type strain sequencing project: providing services to taxonomists for standard genome sequencing and annotation.</title>
        <authorList>
            <consortium name="The Broad Institute Genomics Platform"/>
            <consortium name="The Broad Institute Genome Sequencing Center for Infectious Disease"/>
            <person name="Wu L."/>
            <person name="Ma J."/>
        </authorList>
    </citation>
    <scope>NUCLEOTIDE SEQUENCE [LARGE SCALE GENOMIC DNA]</scope>
    <source>
        <strain evidence="3">JCM 16928</strain>
    </source>
</reference>
<dbReference type="Proteomes" id="UP001501222">
    <property type="component" value="Unassembled WGS sequence"/>
</dbReference>
<keyword evidence="3" id="KW-1185">Reference proteome</keyword>
<evidence type="ECO:0000313" key="2">
    <source>
        <dbReference type="EMBL" id="GAA3549206.1"/>
    </source>
</evidence>
<proteinExistence type="predicted"/>
<comment type="caution">
    <text evidence="2">The sequence shown here is derived from an EMBL/GenBank/DDBJ whole genome shotgun (WGS) entry which is preliminary data.</text>
</comment>
<evidence type="ECO:0000256" key="1">
    <source>
        <dbReference type="SAM" id="MobiDB-lite"/>
    </source>
</evidence>
<sequence length="71" mass="7447">MRRQSPVAVSNQIRPSFDNPTGTHEAHEQARASPNDSRLARATHSPVARGSAQELLGYVGYGVAGGGFGEA</sequence>
<accession>A0ABP6WF44</accession>